<dbReference type="InterPro" id="IPR004358">
    <property type="entry name" value="Sig_transdc_His_kin-like_C"/>
</dbReference>
<keyword evidence="5" id="KW-0418">Kinase</keyword>
<comment type="catalytic activity">
    <reaction evidence="1">
        <text>ATP + protein L-histidine = ADP + protein N-phospho-L-histidine.</text>
        <dbReference type="EC" id="2.7.13.3"/>
    </reaction>
</comment>
<evidence type="ECO:0000256" key="3">
    <source>
        <dbReference type="ARBA" id="ARBA00022679"/>
    </source>
</evidence>
<organism evidence="9 10">
    <name type="scientific">Bacillus carboniphilus</name>
    <dbReference type="NCBI Taxonomy" id="86663"/>
    <lineage>
        <taxon>Bacteria</taxon>
        <taxon>Bacillati</taxon>
        <taxon>Bacillota</taxon>
        <taxon>Bacilli</taxon>
        <taxon>Bacillales</taxon>
        <taxon>Bacillaceae</taxon>
        <taxon>Bacillus</taxon>
    </lineage>
</organism>
<keyword evidence="6 9" id="KW-0067">ATP-binding</keyword>
<evidence type="ECO:0000256" key="4">
    <source>
        <dbReference type="ARBA" id="ARBA00022741"/>
    </source>
</evidence>
<dbReference type="Gene3D" id="3.30.565.10">
    <property type="entry name" value="Histidine kinase-like ATPase, C-terminal domain"/>
    <property type="match status" value="1"/>
</dbReference>
<reference evidence="9 10" key="1">
    <citation type="submission" date="2023-06" db="EMBL/GenBank/DDBJ databases">
        <title>Five Gram-positive bacteria isolated from mangrove sediments in Shenzhen, Guangdong, China.</title>
        <authorList>
            <person name="Yu S."/>
            <person name="Zheng W."/>
            <person name="Huang Y."/>
        </authorList>
    </citation>
    <scope>NUCLEOTIDE SEQUENCE [LARGE SCALE GENOMIC DNA]</scope>
    <source>
        <strain evidence="9 10">SaN35-3</strain>
    </source>
</reference>
<dbReference type="InterPro" id="IPR005467">
    <property type="entry name" value="His_kinase_dom"/>
</dbReference>
<protein>
    <recommendedName>
        <fullName evidence="2">histidine kinase</fullName>
        <ecNumber evidence="2">2.7.13.3</ecNumber>
    </recommendedName>
</protein>
<keyword evidence="3" id="KW-0808">Transferase</keyword>
<keyword evidence="4" id="KW-0547">Nucleotide-binding</keyword>
<gene>
    <name evidence="9" type="ORF">LC087_10040</name>
</gene>
<dbReference type="PRINTS" id="PR00344">
    <property type="entry name" value="BCTRLSENSOR"/>
</dbReference>
<dbReference type="GO" id="GO:0005524">
    <property type="term" value="F:ATP binding"/>
    <property type="evidence" value="ECO:0007669"/>
    <property type="project" value="UniProtKB-KW"/>
</dbReference>
<evidence type="ECO:0000313" key="10">
    <source>
        <dbReference type="Proteomes" id="UP001197974"/>
    </source>
</evidence>
<evidence type="ECO:0000256" key="5">
    <source>
        <dbReference type="ARBA" id="ARBA00022777"/>
    </source>
</evidence>
<evidence type="ECO:0000313" key="9">
    <source>
        <dbReference type="EMBL" id="WLR41276.1"/>
    </source>
</evidence>
<dbReference type="Proteomes" id="UP001197974">
    <property type="component" value="Chromosome"/>
</dbReference>
<evidence type="ECO:0000259" key="8">
    <source>
        <dbReference type="PROSITE" id="PS50109"/>
    </source>
</evidence>
<dbReference type="PANTHER" id="PTHR43065:SF34">
    <property type="entry name" value="SPORULATION KINASE A"/>
    <property type="match status" value="1"/>
</dbReference>
<accession>A0ABY9JPG2</accession>
<evidence type="ECO:0000256" key="2">
    <source>
        <dbReference type="ARBA" id="ARBA00012438"/>
    </source>
</evidence>
<keyword evidence="10" id="KW-1185">Reference proteome</keyword>
<evidence type="ECO:0000256" key="7">
    <source>
        <dbReference type="ARBA" id="ARBA00023012"/>
    </source>
</evidence>
<dbReference type="SMART" id="SM00387">
    <property type="entry name" value="HATPase_c"/>
    <property type="match status" value="1"/>
</dbReference>
<proteinExistence type="predicted"/>
<dbReference type="PANTHER" id="PTHR43065">
    <property type="entry name" value="SENSOR HISTIDINE KINASE"/>
    <property type="match status" value="1"/>
</dbReference>
<evidence type="ECO:0000256" key="1">
    <source>
        <dbReference type="ARBA" id="ARBA00000085"/>
    </source>
</evidence>
<sequence length="111" mass="12178">MIKANKNHLKQVFINLIKNSIESMSSEGKIDIEVTSYGTYIDVSIKDEGGGIPPGMLEKLGEPFFTTKDRGTGLGLTVCYKIIKEEHLGDIQFESIEGKGTNVYILLPAIS</sequence>
<dbReference type="InterPro" id="IPR003594">
    <property type="entry name" value="HATPase_dom"/>
</dbReference>
<name>A0ABY9JPG2_9BACI</name>
<dbReference type="InterPro" id="IPR036890">
    <property type="entry name" value="HATPase_C_sf"/>
</dbReference>
<dbReference type="EMBL" id="CP129013">
    <property type="protein sequence ID" value="WLR41276.1"/>
    <property type="molecule type" value="Genomic_DNA"/>
</dbReference>
<keyword evidence="7" id="KW-0902">Two-component regulatory system</keyword>
<dbReference type="PROSITE" id="PS50109">
    <property type="entry name" value="HIS_KIN"/>
    <property type="match status" value="1"/>
</dbReference>
<dbReference type="EC" id="2.7.13.3" evidence="2"/>
<dbReference type="Pfam" id="PF02518">
    <property type="entry name" value="HATPase_c"/>
    <property type="match status" value="1"/>
</dbReference>
<dbReference type="SUPFAM" id="SSF55874">
    <property type="entry name" value="ATPase domain of HSP90 chaperone/DNA topoisomerase II/histidine kinase"/>
    <property type="match status" value="1"/>
</dbReference>
<feature type="domain" description="Histidine kinase" evidence="8">
    <location>
        <begin position="1"/>
        <end position="111"/>
    </location>
</feature>
<evidence type="ECO:0000256" key="6">
    <source>
        <dbReference type="ARBA" id="ARBA00022840"/>
    </source>
</evidence>